<dbReference type="InterPro" id="IPR029066">
    <property type="entry name" value="PLP-binding_barrel"/>
</dbReference>
<name>A0AAD6A6V8_9TELE</name>
<evidence type="ECO:0000259" key="1">
    <source>
        <dbReference type="Pfam" id="PF01168"/>
    </source>
</evidence>
<dbReference type="Pfam" id="PF01168">
    <property type="entry name" value="Ala_racemase_N"/>
    <property type="match status" value="1"/>
</dbReference>
<feature type="domain" description="Alanine racemase N-terminal" evidence="1">
    <location>
        <begin position="35"/>
        <end position="160"/>
    </location>
</feature>
<dbReference type="SUPFAM" id="SSF51419">
    <property type="entry name" value="PLP-binding barrel"/>
    <property type="match status" value="1"/>
</dbReference>
<dbReference type="PANTHER" id="PTHR28004:SF2">
    <property type="entry name" value="D-SERINE DEHYDRATASE"/>
    <property type="match status" value="1"/>
</dbReference>
<protein>
    <recommendedName>
        <fullName evidence="1">Alanine racemase N-terminal domain-containing protein</fullName>
    </recommendedName>
</protein>
<proteinExistence type="predicted"/>
<comment type="caution">
    <text evidence="2">The sequence shown here is derived from an EMBL/GenBank/DDBJ whole genome shotgun (WGS) entry which is preliminary data.</text>
</comment>
<evidence type="ECO:0000313" key="2">
    <source>
        <dbReference type="EMBL" id="KAJ4919327.1"/>
    </source>
</evidence>
<dbReference type="EMBL" id="JAPTMU010000306">
    <property type="protein sequence ID" value="KAJ4919327.1"/>
    <property type="molecule type" value="Genomic_DNA"/>
</dbReference>
<dbReference type="InterPro" id="IPR001608">
    <property type="entry name" value="Ala_racemase_N"/>
</dbReference>
<dbReference type="Gene3D" id="3.20.20.10">
    <property type="entry name" value="Alanine racemase"/>
    <property type="match status" value="1"/>
</dbReference>
<reference evidence="2" key="1">
    <citation type="submission" date="2022-11" db="EMBL/GenBank/DDBJ databases">
        <title>Chromosome-level genome of Pogonophryne albipinna.</title>
        <authorList>
            <person name="Jo E."/>
        </authorList>
    </citation>
    <scope>NUCLEOTIDE SEQUENCE</scope>
    <source>
        <strain evidence="2">SGF0006</strain>
        <tissue evidence="2">Muscle</tissue>
    </source>
</reference>
<organism evidence="2 3">
    <name type="scientific">Pogonophryne albipinna</name>
    <dbReference type="NCBI Taxonomy" id="1090488"/>
    <lineage>
        <taxon>Eukaryota</taxon>
        <taxon>Metazoa</taxon>
        <taxon>Chordata</taxon>
        <taxon>Craniata</taxon>
        <taxon>Vertebrata</taxon>
        <taxon>Euteleostomi</taxon>
        <taxon>Actinopterygii</taxon>
        <taxon>Neopterygii</taxon>
        <taxon>Teleostei</taxon>
        <taxon>Neoteleostei</taxon>
        <taxon>Acanthomorphata</taxon>
        <taxon>Eupercaria</taxon>
        <taxon>Perciformes</taxon>
        <taxon>Notothenioidei</taxon>
        <taxon>Pogonophryne</taxon>
    </lineage>
</organism>
<sequence>MKEKPISSLCTPALVVDVDKVKRNALRMIERCGSRRCIVVSTLAEACFYADHGFDDILYAYSLPLDKVERCADLSERLDLFQILLDHPHALDELKKRPLRDGRLWHVWLKLDCGNGRAGVLHSQPEAISLAQAIVGTKGVELTGVYVHCGNSYNCRGVEQIQAVAQETTDLTLQFMEKYGITNMVKCN</sequence>
<dbReference type="GO" id="GO:0036088">
    <property type="term" value="P:D-serine catabolic process"/>
    <property type="evidence" value="ECO:0007669"/>
    <property type="project" value="TreeGrafter"/>
</dbReference>
<accession>A0AAD6A6V8</accession>
<dbReference type="Proteomes" id="UP001219934">
    <property type="component" value="Unassembled WGS sequence"/>
</dbReference>
<dbReference type="GO" id="GO:0008721">
    <property type="term" value="F:D-serine ammonia-lyase activity"/>
    <property type="evidence" value="ECO:0007669"/>
    <property type="project" value="TreeGrafter"/>
</dbReference>
<dbReference type="AlphaFoldDB" id="A0AAD6A6V8"/>
<gene>
    <name evidence="2" type="ORF">JOQ06_024439</name>
</gene>
<keyword evidence="3" id="KW-1185">Reference proteome</keyword>
<dbReference type="InterPro" id="IPR051466">
    <property type="entry name" value="D-amino_acid_metab_enzyme"/>
</dbReference>
<dbReference type="PANTHER" id="PTHR28004">
    <property type="entry name" value="ZGC:162816-RELATED"/>
    <property type="match status" value="1"/>
</dbReference>
<evidence type="ECO:0000313" key="3">
    <source>
        <dbReference type="Proteomes" id="UP001219934"/>
    </source>
</evidence>